<dbReference type="GO" id="GO:0051213">
    <property type="term" value="F:dioxygenase activity"/>
    <property type="evidence" value="ECO:0007669"/>
    <property type="project" value="UniProtKB-KW"/>
</dbReference>
<dbReference type="Proteomes" id="UP000831113">
    <property type="component" value="Chromosome"/>
</dbReference>
<dbReference type="Gene3D" id="2.60.120.590">
    <property type="entry name" value="Alpha-ketoglutarate-dependent dioxygenase AlkB-like"/>
    <property type="match status" value="1"/>
</dbReference>
<gene>
    <name evidence="2" type="ORF">MTX78_21510</name>
</gene>
<proteinExistence type="predicted"/>
<reference evidence="2 3" key="1">
    <citation type="submission" date="2022-03" db="EMBL/GenBank/DDBJ databases">
        <title>Hymenobactersp. isolated from the air.</title>
        <authorList>
            <person name="Won M."/>
            <person name="Kwon S.-W."/>
        </authorList>
    </citation>
    <scope>NUCLEOTIDE SEQUENCE [LARGE SCALE GENOMIC DNA]</scope>
    <source>
        <strain evidence="2 3">KACC 21982</strain>
    </source>
</reference>
<dbReference type="RefSeq" id="WP_243798219.1">
    <property type="nucleotide sequence ID" value="NZ_CP094669.1"/>
</dbReference>
<keyword evidence="2" id="KW-0560">Oxidoreductase</keyword>
<dbReference type="InterPro" id="IPR032854">
    <property type="entry name" value="ALKBH3"/>
</dbReference>
<sequence length="199" mass="22214">MPLTPISLPQATVLLDTQFLSAEAATSLLAELSDTIAWRHEPIKIFGKEVMQPRLTAWYGDPGARYAYSGLALEPLPFTPALQQLREQVEAAANTRFNSVLLNLYRTGQDSMGWHADDEPELGPEPVIASISLGATRRFRMRPRHPDRLRHDSVALDLNSGSLLLMRGTTQQHWLHAIPKTARPTTPRLNLTFRLVTTA</sequence>
<evidence type="ECO:0000259" key="1">
    <source>
        <dbReference type="PROSITE" id="PS51471"/>
    </source>
</evidence>
<dbReference type="PANTHER" id="PTHR31212">
    <property type="entry name" value="ALPHA-KETOGLUTARATE-DEPENDENT DIOXYGENASE ALKB HOMOLOG 3"/>
    <property type="match status" value="1"/>
</dbReference>
<feature type="domain" description="Fe2OG dioxygenase" evidence="1">
    <location>
        <begin position="96"/>
        <end position="197"/>
    </location>
</feature>
<organism evidence="2 3">
    <name type="scientific">Hymenobacter tibetensis</name>
    <dbReference type="NCBI Taxonomy" id="497967"/>
    <lineage>
        <taxon>Bacteria</taxon>
        <taxon>Pseudomonadati</taxon>
        <taxon>Bacteroidota</taxon>
        <taxon>Cytophagia</taxon>
        <taxon>Cytophagales</taxon>
        <taxon>Hymenobacteraceae</taxon>
        <taxon>Hymenobacter</taxon>
    </lineage>
</organism>
<name>A0ABY4CX02_9BACT</name>
<dbReference type="InterPro" id="IPR027450">
    <property type="entry name" value="AlkB-like"/>
</dbReference>
<keyword evidence="2" id="KW-0223">Dioxygenase</keyword>
<keyword evidence="3" id="KW-1185">Reference proteome</keyword>
<dbReference type="InterPro" id="IPR037151">
    <property type="entry name" value="AlkB-like_sf"/>
</dbReference>
<protein>
    <submittedName>
        <fullName evidence="2">Alpha-ketoglutarate-dependent dioxygenase AlkB</fullName>
    </submittedName>
</protein>
<evidence type="ECO:0000313" key="3">
    <source>
        <dbReference type="Proteomes" id="UP000831113"/>
    </source>
</evidence>
<dbReference type="EMBL" id="CP094669">
    <property type="protein sequence ID" value="UOG74683.1"/>
    <property type="molecule type" value="Genomic_DNA"/>
</dbReference>
<dbReference type="InterPro" id="IPR005123">
    <property type="entry name" value="Oxoglu/Fe-dep_dioxygenase_dom"/>
</dbReference>
<dbReference type="PROSITE" id="PS51471">
    <property type="entry name" value="FE2OG_OXY"/>
    <property type="match status" value="1"/>
</dbReference>
<dbReference type="SUPFAM" id="SSF51197">
    <property type="entry name" value="Clavaminate synthase-like"/>
    <property type="match status" value="1"/>
</dbReference>
<evidence type="ECO:0000313" key="2">
    <source>
        <dbReference type="EMBL" id="UOG74683.1"/>
    </source>
</evidence>
<dbReference type="Pfam" id="PF13532">
    <property type="entry name" value="2OG-FeII_Oxy_2"/>
    <property type="match status" value="1"/>
</dbReference>
<accession>A0ABY4CX02</accession>
<dbReference type="PANTHER" id="PTHR31212:SF4">
    <property type="entry name" value="ALPHA-KETOGLUTARATE-DEPENDENT DIOXYGENASE ALKB HOMOLOG 3"/>
    <property type="match status" value="1"/>
</dbReference>